<dbReference type="InterPro" id="IPR001138">
    <property type="entry name" value="Zn2Cys6_DnaBD"/>
</dbReference>
<dbReference type="GO" id="GO:0000981">
    <property type="term" value="F:DNA-binding transcription factor activity, RNA polymerase II-specific"/>
    <property type="evidence" value="ECO:0007669"/>
    <property type="project" value="InterPro"/>
</dbReference>
<evidence type="ECO:0000313" key="2">
    <source>
        <dbReference type="EMBL" id="GME67760.1"/>
    </source>
</evidence>
<feature type="domain" description="Zn(2)-C6 fungal-type" evidence="1">
    <location>
        <begin position="289"/>
        <end position="312"/>
    </location>
</feature>
<organism evidence="2 3">
    <name type="scientific">Candida boidinii</name>
    <name type="common">Yeast</name>
    <dbReference type="NCBI Taxonomy" id="5477"/>
    <lineage>
        <taxon>Eukaryota</taxon>
        <taxon>Fungi</taxon>
        <taxon>Dikarya</taxon>
        <taxon>Ascomycota</taxon>
        <taxon>Saccharomycotina</taxon>
        <taxon>Pichiomycetes</taxon>
        <taxon>Pichiales</taxon>
        <taxon>Pichiaceae</taxon>
        <taxon>Ogataea</taxon>
        <taxon>Ogataea/Candida clade</taxon>
    </lineage>
</organism>
<reference evidence="2" key="1">
    <citation type="submission" date="2023-04" db="EMBL/GenBank/DDBJ databases">
        <title>Candida boidinii NBRC 10035.</title>
        <authorList>
            <person name="Ichikawa N."/>
            <person name="Sato H."/>
            <person name="Tonouchi N."/>
        </authorList>
    </citation>
    <scope>NUCLEOTIDE SEQUENCE</scope>
    <source>
        <strain evidence="2">NBRC 10035</strain>
    </source>
</reference>
<gene>
    <name evidence="2" type="ORF">Cboi02_000113000</name>
</gene>
<dbReference type="Pfam" id="PF00172">
    <property type="entry name" value="Zn_clus"/>
    <property type="match status" value="1"/>
</dbReference>
<evidence type="ECO:0000259" key="1">
    <source>
        <dbReference type="Pfam" id="PF00172"/>
    </source>
</evidence>
<protein>
    <submittedName>
        <fullName evidence="2">Unnamed protein product</fullName>
    </submittedName>
</protein>
<dbReference type="InterPro" id="IPR038605">
    <property type="entry name" value="Pba1_sf"/>
</dbReference>
<dbReference type="Proteomes" id="UP001165120">
    <property type="component" value="Unassembled WGS sequence"/>
</dbReference>
<accession>A0A9W6SV41</accession>
<dbReference type="CDD" id="cd00067">
    <property type="entry name" value="GAL4"/>
    <property type="match status" value="1"/>
</dbReference>
<sequence length="597" mass="67683">MLGPFRDLPAPRHILDDNQFDDRDPLNEVPIVLPNVTIEHFGKNEECDYLFIVPSKLEAIATPLLTSNSELFAEIKISNSNNNGSSNKNETEQEYYDEGEQLYKVLEAGNSSNVLSKYEQDTINIYKLKLNKLIIHLVIIPIYKNKIIYNLLSRKLIATLLFKKIIVIGTSELNNGFETLNLIKSENFKIDSDDKTIGLIDQLPQLKPPHLVTGISGSILSMCAMFHLSSLGIIIDAEGAFNLDAEKCNNDSIIDCATVLNDYFKIGDDYVKQVEAAVFKTKGSSGLQKKCDEGKPNCQNCIFSKLECKGYGIRLLFDFEDHKYKGFKRIENGVVKYGFTGRPKWKNLVTSDTADKILKNGTVGSVPGVNETNDITYKNVSDELSNRPQKEIKMFNSFTNTVRAKYYGKDTKNKFNKVQTKQGSKFNFKLETKSKDKKCDEIGINQMNDCNSKLLSKNELEVLQYQPNPGADNKQNTIEQTDDKFYDALFESLQFFLPSLNSTVTSNFEDDHFQDQNETPVVLNNLNNSSNDNYNNIENYNKNQKLINKILNHFHLKLMPRISANPNSLWPELAIKYCGFEIAKSCFISLSGLHLNI</sequence>
<dbReference type="EMBL" id="BSXN01000245">
    <property type="protein sequence ID" value="GME67760.1"/>
    <property type="molecule type" value="Genomic_DNA"/>
</dbReference>
<evidence type="ECO:0000313" key="3">
    <source>
        <dbReference type="Proteomes" id="UP001165120"/>
    </source>
</evidence>
<proteinExistence type="predicted"/>
<keyword evidence="3" id="KW-1185">Reference proteome</keyword>
<comment type="caution">
    <text evidence="2">The sequence shown here is derived from an EMBL/GenBank/DDBJ whole genome shotgun (WGS) entry which is preliminary data.</text>
</comment>
<dbReference type="AlphaFoldDB" id="A0A9W6SV41"/>
<name>A0A9W6SV41_CANBO</name>
<dbReference type="GO" id="GO:0008270">
    <property type="term" value="F:zinc ion binding"/>
    <property type="evidence" value="ECO:0007669"/>
    <property type="project" value="InterPro"/>
</dbReference>
<dbReference type="Gene3D" id="3.40.50.12120">
    <property type="entry name" value="POC1 chaperone"/>
    <property type="match status" value="1"/>
</dbReference>